<accession>A0A7S2Z1F2</accession>
<dbReference type="AlphaFoldDB" id="A0A7S2Z1F2"/>
<name>A0A7S2Z1F2_9CHLO</name>
<keyword evidence="1" id="KW-0472">Membrane</keyword>
<protein>
    <submittedName>
        <fullName evidence="2">Uncharacterized protein</fullName>
    </submittedName>
</protein>
<evidence type="ECO:0000313" key="2">
    <source>
        <dbReference type="EMBL" id="CAE0016238.1"/>
    </source>
</evidence>
<reference evidence="2" key="1">
    <citation type="submission" date="2021-01" db="EMBL/GenBank/DDBJ databases">
        <authorList>
            <person name="Corre E."/>
            <person name="Pelletier E."/>
            <person name="Niang G."/>
            <person name="Scheremetjew M."/>
            <person name="Finn R."/>
            <person name="Kale V."/>
            <person name="Holt S."/>
            <person name="Cochrane G."/>
            <person name="Meng A."/>
            <person name="Brown T."/>
            <person name="Cohen L."/>
        </authorList>
    </citation>
    <scope>NUCLEOTIDE SEQUENCE</scope>
    <source>
        <strain evidence="2">RCC856</strain>
    </source>
</reference>
<dbReference type="EMBL" id="HBHU01004668">
    <property type="protein sequence ID" value="CAE0016238.1"/>
    <property type="molecule type" value="Transcribed_RNA"/>
</dbReference>
<proteinExistence type="predicted"/>
<keyword evidence="1" id="KW-1133">Transmembrane helix</keyword>
<gene>
    <name evidence="2" type="ORF">CLAU1311_LOCUS3018</name>
</gene>
<evidence type="ECO:0000256" key="1">
    <source>
        <dbReference type="SAM" id="Phobius"/>
    </source>
</evidence>
<organism evidence="2">
    <name type="scientific">Chloropicon laureae</name>
    <dbReference type="NCBI Taxonomy" id="464258"/>
    <lineage>
        <taxon>Eukaryota</taxon>
        <taxon>Viridiplantae</taxon>
        <taxon>Chlorophyta</taxon>
        <taxon>Chloropicophyceae</taxon>
        <taxon>Chloropicales</taxon>
        <taxon>Chloropicaceae</taxon>
        <taxon>Chloropicon</taxon>
    </lineage>
</organism>
<feature type="transmembrane region" description="Helical" evidence="1">
    <location>
        <begin position="12"/>
        <end position="33"/>
    </location>
</feature>
<sequence length="280" mass="31893">MVPRAVSRRDGFLSVLMFVVMSTLLLSPFLLFAPRVTAESGFTPAADFAHRQAECEACKVFNEHLFEIFSMNGKVQRLKSEHSVCDDQFWHLSTNMHAHEFKDACERIESHLKGMEAVKKEYLQWPLKKKVDRGNHKSQQLLVQVKRKVCVETIGVCGDSDIPGPLDRRRTPCETCDVVVKSLAGHLARYENQDISDYRREGLLEEKMATFCKEFDKEAFDDPGLKSTADIMVYCTELVRLSAEDIKSSFNRHKSDTGAVLRDVCPRNNKCGLFPGHFEL</sequence>
<keyword evidence="1" id="KW-0812">Transmembrane</keyword>